<sequence length="57" mass="6489">MNELIKCRGRSCENCGKPINGYAYLVKKAIHDDGAIELPKEVTYSKSKIIEEVWCKD</sequence>
<protein>
    <submittedName>
        <fullName evidence="1">Uncharacterized protein</fullName>
    </submittedName>
</protein>
<feature type="non-terminal residue" evidence="1">
    <location>
        <position position="57"/>
    </location>
</feature>
<evidence type="ECO:0000313" key="1">
    <source>
        <dbReference type="EMBL" id="KKL69444.1"/>
    </source>
</evidence>
<proteinExistence type="predicted"/>
<comment type="caution">
    <text evidence="1">The sequence shown here is derived from an EMBL/GenBank/DDBJ whole genome shotgun (WGS) entry which is preliminary data.</text>
</comment>
<organism evidence="1">
    <name type="scientific">marine sediment metagenome</name>
    <dbReference type="NCBI Taxonomy" id="412755"/>
    <lineage>
        <taxon>unclassified sequences</taxon>
        <taxon>metagenomes</taxon>
        <taxon>ecological metagenomes</taxon>
    </lineage>
</organism>
<dbReference type="EMBL" id="LAZR01026206">
    <property type="protein sequence ID" value="KKL69444.1"/>
    <property type="molecule type" value="Genomic_DNA"/>
</dbReference>
<dbReference type="AlphaFoldDB" id="A0A0F9E633"/>
<accession>A0A0F9E633</accession>
<gene>
    <name evidence="1" type="ORF">LCGC14_2114840</name>
</gene>
<name>A0A0F9E633_9ZZZZ</name>
<reference evidence="1" key="1">
    <citation type="journal article" date="2015" name="Nature">
        <title>Complex archaea that bridge the gap between prokaryotes and eukaryotes.</title>
        <authorList>
            <person name="Spang A."/>
            <person name="Saw J.H."/>
            <person name="Jorgensen S.L."/>
            <person name="Zaremba-Niedzwiedzka K."/>
            <person name="Martijn J."/>
            <person name="Lind A.E."/>
            <person name="van Eijk R."/>
            <person name="Schleper C."/>
            <person name="Guy L."/>
            <person name="Ettema T.J."/>
        </authorList>
    </citation>
    <scope>NUCLEOTIDE SEQUENCE</scope>
</reference>